<gene>
    <name evidence="1" type="ORF">CAXC1_110021</name>
</gene>
<name>A0ABP0ERQ8_9RICK</name>
<dbReference type="EMBL" id="CAWVOK010000002">
    <property type="protein sequence ID" value="CAK8162317.1"/>
    <property type="molecule type" value="Genomic_DNA"/>
</dbReference>
<organism evidence="1 2">
    <name type="scientific">Candidatus Xenohaliotis californiensis</name>
    <dbReference type="NCBI Taxonomy" id="84677"/>
    <lineage>
        <taxon>Bacteria</taxon>
        <taxon>Pseudomonadati</taxon>
        <taxon>Pseudomonadota</taxon>
        <taxon>Alphaproteobacteria</taxon>
        <taxon>Rickettsiales</taxon>
        <taxon>Anaplasmataceae</taxon>
        <taxon>Candidatus Xenohaliotis</taxon>
    </lineage>
</organism>
<dbReference type="Proteomes" id="UP001314181">
    <property type="component" value="Unassembled WGS sequence"/>
</dbReference>
<keyword evidence="2" id="KW-1185">Reference proteome</keyword>
<protein>
    <submittedName>
        <fullName evidence="1">Uncharacterized protein</fullName>
    </submittedName>
</protein>
<comment type="caution">
    <text evidence="1">The sequence shown here is derived from an EMBL/GenBank/DDBJ whole genome shotgun (WGS) entry which is preliminary data.</text>
</comment>
<reference evidence="1 2" key="1">
    <citation type="submission" date="2024-01" db="EMBL/GenBank/DDBJ databases">
        <authorList>
            <person name="Kunselman E."/>
        </authorList>
    </citation>
    <scope>NUCLEOTIDE SEQUENCE [LARGE SCALE GENOMIC DNA]</scope>
    <source>
        <strain evidence="1">2 abalone samples</strain>
    </source>
</reference>
<evidence type="ECO:0000313" key="2">
    <source>
        <dbReference type="Proteomes" id="UP001314181"/>
    </source>
</evidence>
<evidence type="ECO:0000313" key="1">
    <source>
        <dbReference type="EMBL" id="CAK8162317.1"/>
    </source>
</evidence>
<sequence length="55" mass="6676">MKVLSKMAQIINSIKGKNNYMNMTFGYFFEHEYIKNMHLFTKIILQCILMHLEYI</sequence>
<accession>A0ABP0ERQ8</accession>
<proteinExistence type="predicted"/>